<gene>
    <name evidence="2" type="ORF">MOF03_06845</name>
</gene>
<accession>A0A9Q4HPX1</accession>
<evidence type="ECO:0000256" key="1">
    <source>
        <dbReference type="SAM" id="MobiDB-lite"/>
    </source>
</evidence>
<organism evidence="2 3">
    <name type="scientific">Bacillus halotolerans</name>
    <dbReference type="NCBI Taxonomy" id="260554"/>
    <lineage>
        <taxon>Bacteria</taxon>
        <taxon>Bacillati</taxon>
        <taxon>Bacillota</taxon>
        <taxon>Bacilli</taxon>
        <taxon>Bacillales</taxon>
        <taxon>Bacillaceae</taxon>
        <taxon>Bacillus</taxon>
    </lineage>
</organism>
<feature type="region of interest" description="Disordered" evidence="1">
    <location>
        <begin position="1"/>
        <end position="73"/>
    </location>
</feature>
<name>A0A9Q4HPX1_9BACI</name>
<protein>
    <recommendedName>
        <fullName evidence="4">YqkK</fullName>
    </recommendedName>
</protein>
<feature type="compositionally biased region" description="Basic and acidic residues" evidence="1">
    <location>
        <begin position="33"/>
        <end position="46"/>
    </location>
</feature>
<evidence type="ECO:0008006" key="4">
    <source>
        <dbReference type="Google" id="ProtNLM"/>
    </source>
</evidence>
<dbReference type="RefSeq" id="WP_268496625.1">
    <property type="nucleotide sequence ID" value="NZ_JALAVZ010000003.1"/>
</dbReference>
<evidence type="ECO:0000313" key="3">
    <source>
        <dbReference type="Proteomes" id="UP001073053"/>
    </source>
</evidence>
<reference evidence="2" key="1">
    <citation type="submission" date="2022-02" db="EMBL/GenBank/DDBJ databases">
        <title>Crop Bioprotection Bacillus Genome Sequencing.</title>
        <authorList>
            <person name="Dunlap C."/>
        </authorList>
    </citation>
    <scope>NUCLEOTIDE SEQUENCE</scope>
    <source>
        <strain evidence="2">EC49O2N-C10</strain>
    </source>
</reference>
<proteinExistence type="predicted"/>
<comment type="caution">
    <text evidence="2">The sequence shown here is derived from an EMBL/GenBank/DDBJ whole genome shotgun (WGS) entry which is preliminary data.</text>
</comment>
<feature type="compositionally biased region" description="Basic residues" evidence="1">
    <location>
        <begin position="1"/>
        <end position="12"/>
    </location>
</feature>
<feature type="compositionally biased region" description="Basic and acidic residues" evidence="1">
    <location>
        <begin position="54"/>
        <end position="67"/>
    </location>
</feature>
<dbReference type="Proteomes" id="UP001073053">
    <property type="component" value="Unassembled WGS sequence"/>
</dbReference>
<evidence type="ECO:0000313" key="2">
    <source>
        <dbReference type="EMBL" id="MCY9184376.1"/>
    </source>
</evidence>
<dbReference type="AlphaFoldDB" id="A0A9Q4HPX1"/>
<sequence length="73" mass="8596">MAKSRAKRKREHLLRNSGRDALLSRGTSPSFSTHERMTKSKKDILNKRKHKHKNPYDHNAFDDRDFFMPETAA</sequence>
<dbReference type="EMBL" id="JALAWA010000003">
    <property type="protein sequence ID" value="MCY9184376.1"/>
    <property type="molecule type" value="Genomic_DNA"/>
</dbReference>